<dbReference type="Pfam" id="PF00293">
    <property type="entry name" value="NUDIX"/>
    <property type="match status" value="1"/>
</dbReference>
<dbReference type="CDD" id="cd03428">
    <property type="entry name" value="NUDIX_Ap4A_Nudt2"/>
    <property type="match status" value="1"/>
</dbReference>
<dbReference type="PRINTS" id="PR01405">
    <property type="entry name" value="TETRPHPHTASE"/>
</dbReference>
<dbReference type="PROSITE" id="PS51462">
    <property type="entry name" value="NUDIX"/>
    <property type="match status" value="1"/>
</dbReference>
<dbReference type="PANTHER" id="PTHR21340">
    <property type="entry name" value="DIADENOSINE 5,5-P1,P4-TETRAPHOSPHATE PYROPHOSPHOHYDROLASE MUTT"/>
    <property type="match status" value="1"/>
</dbReference>
<dbReference type="Proteomes" id="UP001286313">
    <property type="component" value="Unassembled WGS sequence"/>
</dbReference>
<evidence type="ECO:0000256" key="1">
    <source>
        <dbReference type="ARBA" id="ARBA00005582"/>
    </source>
</evidence>
<evidence type="ECO:0000256" key="4">
    <source>
        <dbReference type="ARBA" id="ARBA00022801"/>
    </source>
</evidence>
<dbReference type="GO" id="GO:0006167">
    <property type="term" value="P:AMP biosynthetic process"/>
    <property type="evidence" value="ECO:0007669"/>
    <property type="project" value="TreeGrafter"/>
</dbReference>
<name>A0AAE1GJ26_PETCI</name>
<evidence type="ECO:0000256" key="6">
    <source>
        <dbReference type="RuleBase" id="RU003476"/>
    </source>
</evidence>
<dbReference type="GO" id="GO:0000166">
    <property type="term" value="F:nucleotide binding"/>
    <property type="evidence" value="ECO:0007669"/>
    <property type="project" value="UniProtKB-KW"/>
</dbReference>
<keyword evidence="9" id="KW-1185">Reference proteome</keyword>
<dbReference type="GO" id="GO:0004081">
    <property type="term" value="F:bis(5'-nucleosyl)-tetraphosphatase (asymmetrical) activity"/>
    <property type="evidence" value="ECO:0007669"/>
    <property type="project" value="TreeGrafter"/>
</dbReference>
<keyword evidence="3" id="KW-0547">Nucleotide-binding</keyword>
<dbReference type="InterPro" id="IPR020084">
    <property type="entry name" value="NUDIX_hydrolase_CS"/>
</dbReference>
<dbReference type="SUPFAM" id="SSF55811">
    <property type="entry name" value="Nudix"/>
    <property type="match status" value="1"/>
</dbReference>
<dbReference type="AlphaFoldDB" id="A0AAE1GJ26"/>
<dbReference type="InterPro" id="IPR000086">
    <property type="entry name" value="NUDIX_hydrolase_dom"/>
</dbReference>
<dbReference type="GO" id="GO:0006754">
    <property type="term" value="P:ATP biosynthetic process"/>
    <property type="evidence" value="ECO:0007669"/>
    <property type="project" value="TreeGrafter"/>
</dbReference>
<evidence type="ECO:0000256" key="5">
    <source>
        <dbReference type="ARBA" id="ARBA00032644"/>
    </source>
</evidence>
<accession>A0AAE1GJ26</accession>
<dbReference type="InterPro" id="IPR015797">
    <property type="entry name" value="NUDIX_hydrolase-like_dom_sf"/>
</dbReference>
<feature type="domain" description="Nudix hydrolase" evidence="7">
    <location>
        <begin position="7"/>
        <end position="139"/>
    </location>
</feature>
<dbReference type="InterPro" id="IPR003565">
    <property type="entry name" value="Tetra_PHTase"/>
</dbReference>
<evidence type="ECO:0000313" key="9">
    <source>
        <dbReference type="Proteomes" id="UP001286313"/>
    </source>
</evidence>
<organism evidence="8 9">
    <name type="scientific">Petrolisthes cinctipes</name>
    <name type="common">Flat porcelain crab</name>
    <dbReference type="NCBI Taxonomy" id="88211"/>
    <lineage>
        <taxon>Eukaryota</taxon>
        <taxon>Metazoa</taxon>
        <taxon>Ecdysozoa</taxon>
        <taxon>Arthropoda</taxon>
        <taxon>Crustacea</taxon>
        <taxon>Multicrustacea</taxon>
        <taxon>Malacostraca</taxon>
        <taxon>Eumalacostraca</taxon>
        <taxon>Eucarida</taxon>
        <taxon>Decapoda</taxon>
        <taxon>Pleocyemata</taxon>
        <taxon>Anomura</taxon>
        <taxon>Galatheoidea</taxon>
        <taxon>Porcellanidae</taxon>
        <taxon>Petrolisthes</taxon>
    </lineage>
</organism>
<evidence type="ECO:0000256" key="2">
    <source>
        <dbReference type="ARBA" id="ARBA00018911"/>
    </source>
</evidence>
<gene>
    <name evidence="8" type="ORF">Pcinc_003408</name>
</gene>
<dbReference type="InterPro" id="IPR020476">
    <property type="entry name" value="Nudix_hydrolase"/>
</dbReference>
<keyword evidence="4 6" id="KW-0378">Hydrolase</keyword>
<reference evidence="8" key="1">
    <citation type="submission" date="2023-10" db="EMBL/GenBank/DDBJ databases">
        <title>Genome assemblies of two species of porcelain crab, Petrolisthes cinctipes and Petrolisthes manimaculis (Anomura: Porcellanidae).</title>
        <authorList>
            <person name="Angst P."/>
        </authorList>
    </citation>
    <scope>NUCLEOTIDE SEQUENCE</scope>
    <source>
        <strain evidence="8">PB745_01</strain>
        <tissue evidence="8">Gill</tissue>
    </source>
</reference>
<sequence>MSGAAKVVVQAAGIILFRRVNTEILYLMLQCSREETLWTPPKGHVDPGETLMEAAVREMKEEAGFEPHHYTIVDSFQEELKYTAFNKSKSVVYWAAEVLPNAPEVKLSHEHKAFRWCPLAEACTLGRYPEMVGALKKCGEFLCS</sequence>
<dbReference type="InterPro" id="IPR051325">
    <property type="entry name" value="Nudix_hydrolase_domain"/>
</dbReference>
<dbReference type="PRINTS" id="PR00502">
    <property type="entry name" value="NUDIXFAMILY"/>
</dbReference>
<dbReference type="PROSITE" id="PS00893">
    <property type="entry name" value="NUDIX_BOX"/>
    <property type="match status" value="1"/>
</dbReference>
<dbReference type="EMBL" id="JAWQEG010000247">
    <property type="protein sequence ID" value="KAK3892820.1"/>
    <property type="molecule type" value="Genomic_DNA"/>
</dbReference>
<dbReference type="PANTHER" id="PTHR21340:SF0">
    <property type="entry name" value="BIS(5'-NUCLEOSYL)-TETRAPHOSPHATASE [ASYMMETRICAL]"/>
    <property type="match status" value="1"/>
</dbReference>
<protein>
    <recommendedName>
        <fullName evidence="2">Bis(5'-nucleosyl)-tetraphosphatase [asymmetrical]</fullName>
    </recommendedName>
    <alternativeName>
        <fullName evidence="5">Diadenosine 5',5'''-P1,P4-tetraphosphate asymmetrical hydrolase</fullName>
    </alternativeName>
</protein>
<proteinExistence type="inferred from homology"/>
<evidence type="ECO:0000313" key="8">
    <source>
        <dbReference type="EMBL" id="KAK3892820.1"/>
    </source>
</evidence>
<comment type="caution">
    <text evidence="8">The sequence shown here is derived from an EMBL/GenBank/DDBJ whole genome shotgun (WGS) entry which is preliminary data.</text>
</comment>
<evidence type="ECO:0000256" key="3">
    <source>
        <dbReference type="ARBA" id="ARBA00022741"/>
    </source>
</evidence>
<comment type="similarity">
    <text evidence="1 6">Belongs to the Nudix hydrolase family.</text>
</comment>
<dbReference type="Gene3D" id="3.90.79.10">
    <property type="entry name" value="Nucleoside Triphosphate Pyrophosphohydrolase"/>
    <property type="match status" value="1"/>
</dbReference>
<evidence type="ECO:0000259" key="7">
    <source>
        <dbReference type="PROSITE" id="PS51462"/>
    </source>
</evidence>